<gene>
    <name evidence="2" type="ORF">GCM10008027_06000</name>
</gene>
<keyword evidence="3" id="KW-1185">Reference proteome</keyword>
<accession>A0ABQ1T6K7</accession>
<dbReference type="SUPFAM" id="SSF47336">
    <property type="entry name" value="ACP-like"/>
    <property type="match status" value="1"/>
</dbReference>
<dbReference type="PROSITE" id="PS50075">
    <property type="entry name" value="CARRIER"/>
    <property type="match status" value="1"/>
</dbReference>
<evidence type="ECO:0000313" key="2">
    <source>
        <dbReference type="EMBL" id="GGE84020.1"/>
    </source>
</evidence>
<evidence type="ECO:0000259" key="1">
    <source>
        <dbReference type="PROSITE" id="PS50075"/>
    </source>
</evidence>
<sequence length="86" mass="9408">MSDMKQDLIHSVQQFLLERGVFVEDADIAEYDFVAAGALDSFEILSLIMSLETEYGIAVPPELMVDSENAKVGNLATALVKLNDSN</sequence>
<dbReference type="Proteomes" id="UP000638462">
    <property type="component" value="Unassembled WGS sequence"/>
</dbReference>
<comment type="caution">
    <text evidence="2">The sequence shown here is derived from an EMBL/GenBank/DDBJ whole genome shotgun (WGS) entry which is preliminary data.</text>
</comment>
<dbReference type="Pfam" id="PF00550">
    <property type="entry name" value="PP-binding"/>
    <property type="match status" value="1"/>
</dbReference>
<dbReference type="EMBL" id="BMIT01000002">
    <property type="protein sequence ID" value="GGE84020.1"/>
    <property type="molecule type" value="Genomic_DNA"/>
</dbReference>
<feature type="domain" description="Carrier" evidence="1">
    <location>
        <begin position="1"/>
        <end position="83"/>
    </location>
</feature>
<proteinExistence type="predicted"/>
<dbReference type="Gene3D" id="1.10.1200.10">
    <property type="entry name" value="ACP-like"/>
    <property type="match status" value="1"/>
</dbReference>
<evidence type="ECO:0000313" key="3">
    <source>
        <dbReference type="Proteomes" id="UP000638462"/>
    </source>
</evidence>
<protein>
    <recommendedName>
        <fullName evidence="1">Carrier domain-containing protein</fullName>
    </recommendedName>
</protein>
<reference evidence="3" key="1">
    <citation type="journal article" date="2019" name="Int. J. Syst. Evol. Microbiol.">
        <title>The Global Catalogue of Microorganisms (GCM) 10K type strain sequencing project: providing services to taxonomists for standard genome sequencing and annotation.</title>
        <authorList>
            <consortium name="The Broad Institute Genomics Platform"/>
            <consortium name="The Broad Institute Genome Sequencing Center for Infectious Disease"/>
            <person name="Wu L."/>
            <person name="Ma J."/>
        </authorList>
    </citation>
    <scope>NUCLEOTIDE SEQUENCE [LARGE SCALE GENOMIC DNA]</scope>
    <source>
        <strain evidence="3">CGMCC 1.15394</strain>
    </source>
</reference>
<dbReference type="InterPro" id="IPR036736">
    <property type="entry name" value="ACP-like_sf"/>
</dbReference>
<organism evidence="2 3">
    <name type="scientific">Pseudoalteromonas gelatinilytica</name>
    <dbReference type="NCBI Taxonomy" id="1703256"/>
    <lineage>
        <taxon>Bacteria</taxon>
        <taxon>Pseudomonadati</taxon>
        <taxon>Pseudomonadota</taxon>
        <taxon>Gammaproteobacteria</taxon>
        <taxon>Alteromonadales</taxon>
        <taxon>Pseudoalteromonadaceae</taxon>
        <taxon>Pseudoalteromonas</taxon>
    </lineage>
</organism>
<name>A0ABQ1T6K7_9GAMM</name>
<dbReference type="InterPro" id="IPR009081">
    <property type="entry name" value="PP-bd_ACP"/>
</dbReference>